<protein>
    <submittedName>
        <fullName evidence="1">Uncharacterized protein</fullName>
    </submittedName>
</protein>
<name>A0ABP3EZQ8_9ACTN</name>
<evidence type="ECO:0000313" key="2">
    <source>
        <dbReference type="Proteomes" id="UP001500967"/>
    </source>
</evidence>
<dbReference type="EMBL" id="BAAAGX010000046">
    <property type="protein sequence ID" value="GAA0281624.1"/>
    <property type="molecule type" value="Genomic_DNA"/>
</dbReference>
<gene>
    <name evidence="1" type="ORF">GCM10009539_81870</name>
</gene>
<dbReference type="RefSeq" id="WP_344654355.1">
    <property type="nucleotide sequence ID" value="NZ_BAAAGX010000046.1"/>
</dbReference>
<proteinExistence type="predicted"/>
<accession>A0ABP3EZQ8</accession>
<keyword evidence="2" id="KW-1185">Reference proteome</keyword>
<sequence length="205" mass="22101">MNTIVLPVGHYQGVVHPSGHHVVRMGWEPIPLDDDGTLDVWGFAHGLPDHEGRWDRSAVIDAATGVGVEDAEPILDGLLDRGLVVEVTPGTDEAREFAGYHRVRPLLIGLGRADGEELDGIGIPGLTVALRARPRVLEVWEWAHLWPDLWSACEALAEAARDTGSLDASETDPDQVLSFVLGALQTLVSHGAAYLDHRPSPGPWG</sequence>
<organism evidence="1 2">
    <name type="scientific">Cryptosporangium japonicum</name>
    <dbReference type="NCBI Taxonomy" id="80872"/>
    <lineage>
        <taxon>Bacteria</taxon>
        <taxon>Bacillati</taxon>
        <taxon>Actinomycetota</taxon>
        <taxon>Actinomycetes</taxon>
        <taxon>Cryptosporangiales</taxon>
        <taxon>Cryptosporangiaceae</taxon>
        <taxon>Cryptosporangium</taxon>
    </lineage>
</organism>
<evidence type="ECO:0000313" key="1">
    <source>
        <dbReference type="EMBL" id="GAA0281624.1"/>
    </source>
</evidence>
<comment type="caution">
    <text evidence="1">The sequence shown here is derived from an EMBL/GenBank/DDBJ whole genome shotgun (WGS) entry which is preliminary data.</text>
</comment>
<dbReference type="Proteomes" id="UP001500967">
    <property type="component" value="Unassembled WGS sequence"/>
</dbReference>
<reference evidence="2" key="1">
    <citation type="journal article" date="2019" name="Int. J. Syst. Evol. Microbiol.">
        <title>The Global Catalogue of Microorganisms (GCM) 10K type strain sequencing project: providing services to taxonomists for standard genome sequencing and annotation.</title>
        <authorList>
            <consortium name="The Broad Institute Genomics Platform"/>
            <consortium name="The Broad Institute Genome Sequencing Center for Infectious Disease"/>
            <person name="Wu L."/>
            <person name="Ma J."/>
        </authorList>
    </citation>
    <scope>NUCLEOTIDE SEQUENCE [LARGE SCALE GENOMIC DNA]</scope>
    <source>
        <strain evidence="2">JCM 10425</strain>
    </source>
</reference>